<feature type="domain" description="PA" evidence="13">
    <location>
        <begin position="439"/>
        <end position="523"/>
    </location>
</feature>
<proteinExistence type="inferred from homology"/>
<evidence type="ECO:0000313" key="14">
    <source>
        <dbReference type="EMBL" id="SNV34486.1"/>
    </source>
</evidence>
<dbReference type="PROSITE" id="PS00137">
    <property type="entry name" value="SUBTILASE_HIS"/>
    <property type="match status" value="1"/>
</dbReference>
<keyword evidence="2" id="KW-0964">Secreted</keyword>
<dbReference type="KEGG" id="cgrn:4412665_01126"/>
<dbReference type="GO" id="GO:0004252">
    <property type="term" value="F:serine-type endopeptidase activity"/>
    <property type="evidence" value="ECO:0007669"/>
    <property type="project" value="UniProtKB-UniRule"/>
</dbReference>
<dbReference type="AlphaFoldDB" id="A0A239WK29"/>
<dbReference type="InterPro" id="IPR050131">
    <property type="entry name" value="Peptidase_S8_subtilisin-like"/>
</dbReference>
<organism evidence="14 15">
    <name type="scientific">Cutibacterium granulosum</name>
    <dbReference type="NCBI Taxonomy" id="33011"/>
    <lineage>
        <taxon>Bacteria</taxon>
        <taxon>Bacillati</taxon>
        <taxon>Actinomycetota</taxon>
        <taxon>Actinomycetes</taxon>
        <taxon>Propionibacteriales</taxon>
        <taxon>Propionibacteriaceae</taxon>
        <taxon>Cutibacterium</taxon>
    </lineage>
</organism>
<feature type="domain" description="Peptidase S8/S53" evidence="12">
    <location>
        <begin position="173"/>
        <end position="642"/>
    </location>
</feature>
<keyword evidence="2" id="KW-0134">Cell wall</keyword>
<dbReference type="Proteomes" id="UP000215332">
    <property type="component" value="Chromosome 1"/>
</dbReference>
<evidence type="ECO:0000256" key="5">
    <source>
        <dbReference type="ARBA" id="ARBA00022801"/>
    </source>
</evidence>
<dbReference type="Gene3D" id="3.50.30.30">
    <property type="match status" value="1"/>
</dbReference>
<dbReference type="InterPro" id="IPR023828">
    <property type="entry name" value="Peptidase_S8_Ser-AS"/>
</dbReference>
<feature type="chain" id="PRO_5011301876" evidence="11">
    <location>
        <begin position="24"/>
        <end position="1050"/>
    </location>
</feature>
<gene>
    <name evidence="14" type="primary">vpr</name>
    <name evidence="14" type="ORF">SAMEA4412665_01126</name>
</gene>
<reference evidence="14 15" key="1">
    <citation type="submission" date="2017-06" db="EMBL/GenBank/DDBJ databases">
        <authorList>
            <consortium name="Pathogen Informatics"/>
        </authorList>
    </citation>
    <scope>NUCLEOTIDE SEQUENCE [LARGE SCALE GENOMIC DNA]</scope>
    <source>
        <strain evidence="14 15">NCTC11865</strain>
    </source>
</reference>
<feature type="active site" description="Charge relay system" evidence="7 8">
    <location>
        <position position="182"/>
    </location>
</feature>
<evidence type="ECO:0000256" key="10">
    <source>
        <dbReference type="SAM" id="MobiDB-lite"/>
    </source>
</evidence>
<keyword evidence="4 11" id="KW-0732">Signal</keyword>
<dbReference type="PROSITE" id="PS51892">
    <property type="entry name" value="SUBTILASE"/>
    <property type="match status" value="1"/>
</dbReference>
<evidence type="ECO:0000256" key="11">
    <source>
        <dbReference type="SAM" id="SignalP"/>
    </source>
</evidence>
<feature type="active site" description="Charge relay system" evidence="7 8">
    <location>
        <position position="600"/>
    </location>
</feature>
<dbReference type="PANTHER" id="PTHR43806">
    <property type="entry name" value="PEPTIDASE S8"/>
    <property type="match status" value="1"/>
</dbReference>
<accession>A0A239WK29</accession>
<evidence type="ECO:0000256" key="9">
    <source>
        <dbReference type="RuleBase" id="RU003355"/>
    </source>
</evidence>
<dbReference type="InterPro" id="IPR003137">
    <property type="entry name" value="PA_domain"/>
</dbReference>
<evidence type="ECO:0000259" key="12">
    <source>
        <dbReference type="Pfam" id="PF00082"/>
    </source>
</evidence>
<dbReference type="InterPro" id="IPR000209">
    <property type="entry name" value="Peptidase_S8/S53_dom"/>
</dbReference>
<dbReference type="RefSeq" id="WP_065860734.1">
    <property type="nucleotide sequence ID" value="NZ_LT906441.1"/>
</dbReference>
<comment type="similarity">
    <text evidence="1 8 9">Belongs to the peptidase S8 family.</text>
</comment>
<keyword evidence="6 8" id="KW-0720">Serine protease</keyword>
<feature type="active site" description="Charge relay system" evidence="7 8">
    <location>
        <position position="258"/>
    </location>
</feature>
<dbReference type="PROSITE" id="PS00136">
    <property type="entry name" value="SUBTILASE_ASP"/>
    <property type="match status" value="1"/>
</dbReference>
<dbReference type="InterPro" id="IPR015500">
    <property type="entry name" value="Peptidase_S8_subtilisin-rel"/>
</dbReference>
<feature type="region of interest" description="Disordered" evidence="10">
    <location>
        <begin position="23"/>
        <end position="47"/>
    </location>
</feature>
<evidence type="ECO:0000259" key="13">
    <source>
        <dbReference type="Pfam" id="PF02225"/>
    </source>
</evidence>
<dbReference type="CDD" id="cd07474">
    <property type="entry name" value="Peptidases_S8_subtilisin_Vpr-like"/>
    <property type="match status" value="1"/>
</dbReference>
<name>A0A239WK29_9ACTN</name>
<dbReference type="EMBL" id="LT906441">
    <property type="protein sequence ID" value="SNV34486.1"/>
    <property type="molecule type" value="Genomic_DNA"/>
</dbReference>
<protein>
    <submittedName>
        <fullName evidence="14">Minor extracellular protease vpr</fullName>
        <ecNumber evidence="14">3.4.21.-</ecNumber>
    </submittedName>
</protein>
<dbReference type="PANTHER" id="PTHR43806:SF65">
    <property type="entry name" value="SERINE PROTEASE APRX"/>
    <property type="match status" value="1"/>
</dbReference>
<evidence type="ECO:0000256" key="6">
    <source>
        <dbReference type="ARBA" id="ARBA00022825"/>
    </source>
</evidence>
<dbReference type="Gene3D" id="3.40.50.200">
    <property type="entry name" value="Peptidase S8/S53 domain"/>
    <property type="match status" value="2"/>
</dbReference>
<evidence type="ECO:0000256" key="4">
    <source>
        <dbReference type="ARBA" id="ARBA00022729"/>
    </source>
</evidence>
<evidence type="ECO:0000256" key="2">
    <source>
        <dbReference type="ARBA" id="ARBA00022512"/>
    </source>
</evidence>
<evidence type="ECO:0000256" key="1">
    <source>
        <dbReference type="ARBA" id="ARBA00011073"/>
    </source>
</evidence>
<keyword evidence="5 8" id="KW-0378">Hydrolase</keyword>
<keyword evidence="3 8" id="KW-0645">Protease</keyword>
<dbReference type="InterPro" id="IPR034213">
    <property type="entry name" value="S8_Vpr-like"/>
</dbReference>
<dbReference type="EC" id="3.4.21.-" evidence="14"/>
<sequence>MKRLTALMLVGVLLLGTPQMASAASTQTDRITPRPASKGGVIGTDFTPHVMNSEAETNVIVELRKDPVAVIEARSGTTMSSKQRSQLRERIKGSQKSVISQINSSGGHVVSQMASAYNGVHARVRGSELKKIEALPEVVAIHGAPRYKARPTNDTSVPFLGADKVWQDVGYTGKNVKVAVLDTGIDYTHADFGGPGTPDAFTAASRKSDRIADPALFGTKAAKVKGGVDLVGDKYDASDPKSKPHPDPNPLDCAAAGHGSHVAGTIAGLGVTTSGDTYHGPYDGTTADKKFKVGPGVAPHADLYAVRVFGCAGTTDVTTEAIDWAVANQMDVANLSLGGTYGTADAPDAVAARNAVASGVIMVVAAGNEGHNPYLVGSPSTGHGVISVAAVDHAETFPGAVLTTADGHRIQAINANDAKLASTYDVVILKDDPATEEDESLGCSEQAYRSNGITSGANQLAVSTRGRCARIARAVHAQKAGAAAAAMINTDDTLPSFEGPITGNPDTGEEYEVTIPFLGIRGPLGAKSDGDTLHGADGTTITLQGNSAANSEYRHPADFTSSGPVTGTSAAHPSVGAPGVSITSVAVGSGSDGTTMSGTSMATPHVAGVAALGVQAHPDWTHQQIGQAIVTTADHDGIKGTDTHLTGAGLVDPVALVKATTSAHGDVTTTKLGSVADPSLSYGFVEITDAYSSARTVKLTNHSTSAKTYRLTTQASANSDAAEVTVSPSTLTIGPGASKSAQVYLSTSVDKIGTSSDKDDQSSFHAIEGIVTATSGSEKTHVPYLLVPRADAGVTMVGKPVLNKASNTIKLTKQAPAVPATVQTFTLGTVDARGHKETASDRGWDVRAIGVASVQNGSDTTLQFAINTYSNHSNAALNEYAVILDTDNNGKPDKAVFATDSGLVNEGYANGVAEVFIADLATEEITPAGHLAIAPTDSSTVILPVDASTVGINGRFTYRVETTSGVDDEHHDRTLKATYDPNHKVFADGQTLTIGAGQQDAELTVPFVPAAFKAAPRNGLGLLLIAPDNAAASEALIVPKLPLRADLRNP</sequence>
<dbReference type="PROSITE" id="PS00138">
    <property type="entry name" value="SUBTILASE_SER"/>
    <property type="match status" value="1"/>
</dbReference>
<feature type="signal peptide" evidence="11">
    <location>
        <begin position="1"/>
        <end position="23"/>
    </location>
</feature>
<dbReference type="InterPro" id="IPR023827">
    <property type="entry name" value="Peptidase_S8_Asp-AS"/>
</dbReference>
<dbReference type="SUPFAM" id="SSF52743">
    <property type="entry name" value="Subtilisin-like"/>
    <property type="match status" value="1"/>
</dbReference>
<evidence type="ECO:0000313" key="15">
    <source>
        <dbReference type="Proteomes" id="UP000215332"/>
    </source>
</evidence>
<dbReference type="InterPro" id="IPR036852">
    <property type="entry name" value="Peptidase_S8/S53_dom_sf"/>
</dbReference>
<dbReference type="Pfam" id="PF00082">
    <property type="entry name" value="Peptidase_S8"/>
    <property type="match status" value="1"/>
</dbReference>
<dbReference type="InterPro" id="IPR022398">
    <property type="entry name" value="Peptidase_S8_His-AS"/>
</dbReference>
<evidence type="ECO:0000256" key="7">
    <source>
        <dbReference type="PIRSR" id="PIRSR615500-1"/>
    </source>
</evidence>
<dbReference type="GO" id="GO:0006508">
    <property type="term" value="P:proteolysis"/>
    <property type="evidence" value="ECO:0007669"/>
    <property type="project" value="UniProtKB-KW"/>
</dbReference>
<dbReference type="PRINTS" id="PR00723">
    <property type="entry name" value="SUBTILISIN"/>
</dbReference>
<dbReference type="Pfam" id="PF02225">
    <property type="entry name" value="PA"/>
    <property type="match status" value="1"/>
</dbReference>
<evidence type="ECO:0000256" key="3">
    <source>
        <dbReference type="ARBA" id="ARBA00022670"/>
    </source>
</evidence>
<evidence type="ECO:0000256" key="8">
    <source>
        <dbReference type="PROSITE-ProRule" id="PRU01240"/>
    </source>
</evidence>